<organism evidence="1 2">
    <name type="scientific">Elysia crispata</name>
    <name type="common">lettuce slug</name>
    <dbReference type="NCBI Taxonomy" id="231223"/>
    <lineage>
        <taxon>Eukaryota</taxon>
        <taxon>Metazoa</taxon>
        <taxon>Spiralia</taxon>
        <taxon>Lophotrochozoa</taxon>
        <taxon>Mollusca</taxon>
        <taxon>Gastropoda</taxon>
        <taxon>Heterobranchia</taxon>
        <taxon>Euthyneura</taxon>
        <taxon>Panpulmonata</taxon>
        <taxon>Sacoglossa</taxon>
        <taxon>Placobranchoidea</taxon>
        <taxon>Plakobranchidae</taxon>
        <taxon>Elysia</taxon>
    </lineage>
</organism>
<gene>
    <name evidence="1" type="ORF">RRG08_028958</name>
</gene>
<comment type="caution">
    <text evidence="1">The sequence shown here is derived from an EMBL/GenBank/DDBJ whole genome shotgun (WGS) entry which is preliminary data.</text>
</comment>
<accession>A0AAE1APS6</accession>
<reference evidence="1" key="1">
    <citation type="journal article" date="2023" name="G3 (Bethesda)">
        <title>A reference genome for the long-term kleptoplast-retaining sea slug Elysia crispata morphotype clarki.</title>
        <authorList>
            <person name="Eastman K.E."/>
            <person name="Pendleton A.L."/>
            <person name="Shaikh M.A."/>
            <person name="Suttiyut T."/>
            <person name="Ogas R."/>
            <person name="Tomko P."/>
            <person name="Gavelis G."/>
            <person name="Widhalm J.R."/>
            <person name="Wisecaver J.H."/>
        </authorList>
    </citation>
    <scope>NUCLEOTIDE SEQUENCE</scope>
    <source>
        <strain evidence="1">ECLA1</strain>
    </source>
</reference>
<dbReference type="EMBL" id="JAWDGP010001430">
    <property type="protein sequence ID" value="KAK3791810.1"/>
    <property type="molecule type" value="Genomic_DNA"/>
</dbReference>
<protein>
    <submittedName>
        <fullName evidence="1">Uncharacterized protein</fullName>
    </submittedName>
</protein>
<dbReference type="AlphaFoldDB" id="A0AAE1APS6"/>
<name>A0AAE1APS6_9GAST</name>
<keyword evidence="2" id="KW-1185">Reference proteome</keyword>
<proteinExistence type="predicted"/>
<sequence>MLLFRSTPFPHFPHPAQCLSEEPDNNQHKLKFLLSSLDPHLVMMVWMKDKSPATLAKVKKPNGPALNLSAVLFPPPSLAFISVSYGQESLPLLDQNLARECMEL</sequence>
<dbReference type="Proteomes" id="UP001283361">
    <property type="component" value="Unassembled WGS sequence"/>
</dbReference>
<evidence type="ECO:0000313" key="2">
    <source>
        <dbReference type="Proteomes" id="UP001283361"/>
    </source>
</evidence>
<evidence type="ECO:0000313" key="1">
    <source>
        <dbReference type="EMBL" id="KAK3791810.1"/>
    </source>
</evidence>